<evidence type="ECO:0000313" key="6">
    <source>
        <dbReference type="EMBL" id="CAH0038086.1"/>
    </source>
</evidence>
<dbReference type="OrthoDB" id="540004at2759"/>
<dbReference type="Gene3D" id="2.120.10.80">
    <property type="entry name" value="Kelch-type beta propeller"/>
    <property type="match status" value="1"/>
</dbReference>
<feature type="signal peptide" evidence="5">
    <location>
        <begin position="1"/>
        <end position="20"/>
    </location>
</feature>
<keyword evidence="4" id="KW-0472">Membrane</keyword>
<keyword evidence="1" id="KW-0677">Repeat</keyword>
<feature type="region of interest" description="Disordered" evidence="3">
    <location>
        <begin position="419"/>
        <end position="457"/>
    </location>
</feature>
<dbReference type="GO" id="GO:0019760">
    <property type="term" value="P:glucosinolate metabolic process"/>
    <property type="evidence" value="ECO:0007669"/>
    <property type="project" value="UniProtKB-ARBA"/>
</dbReference>
<keyword evidence="4" id="KW-1133">Transmembrane helix</keyword>
<evidence type="ECO:0000256" key="4">
    <source>
        <dbReference type="SAM" id="Phobius"/>
    </source>
</evidence>
<comment type="caution">
    <text evidence="6">The sequence shown here is derived from an EMBL/GenBank/DDBJ whole genome shotgun (WGS) entry which is preliminary data.</text>
</comment>
<keyword evidence="5" id="KW-0732">Signal</keyword>
<keyword evidence="7" id="KW-1185">Reference proteome</keyword>
<keyword evidence="2" id="KW-0408">Iron</keyword>
<keyword evidence="4" id="KW-0812">Transmembrane</keyword>
<organism evidence="6 7">
    <name type="scientific">Clonostachys solani</name>
    <dbReference type="NCBI Taxonomy" id="160281"/>
    <lineage>
        <taxon>Eukaryota</taxon>
        <taxon>Fungi</taxon>
        <taxon>Dikarya</taxon>
        <taxon>Ascomycota</taxon>
        <taxon>Pezizomycotina</taxon>
        <taxon>Sordariomycetes</taxon>
        <taxon>Hypocreomycetidae</taxon>
        <taxon>Hypocreales</taxon>
        <taxon>Bionectriaceae</taxon>
        <taxon>Clonostachys</taxon>
    </lineage>
</organism>
<feature type="transmembrane region" description="Helical" evidence="4">
    <location>
        <begin position="461"/>
        <end position="484"/>
    </location>
</feature>
<evidence type="ECO:0000256" key="5">
    <source>
        <dbReference type="SAM" id="SignalP"/>
    </source>
</evidence>
<name>A0A9N9W2K7_9HYPO</name>
<reference evidence="7" key="1">
    <citation type="submission" date="2019-06" db="EMBL/GenBank/DDBJ databases">
        <authorList>
            <person name="Broberg M."/>
        </authorList>
    </citation>
    <scope>NUCLEOTIDE SEQUENCE [LARGE SCALE GENOMIC DNA]</scope>
</reference>
<dbReference type="AlphaFoldDB" id="A0A9N9W2K7"/>
<accession>A0A9N9W2K7</accession>
<dbReference type="EMBL" id="CABFOC020000002">
    <property type="protein sequence ID" value="CAH0038086.1"/>
    <property type="molecule type" value="Genomic_DNA"/>
</dbReference>
<evidence type="ECO:0000256" key="3">
    <source>
        <dbReference type="SAM" id="MobiDB-lite"/>
    </source>
</evidence>
<evidence type="ECO:0008006" key="8">
    <source>
        <dbReference type="Google" id="ProtNLM"/>
    </source>
</evidence>
<evidence type="ECO:0000256" key="1">
    <source>
        <dbReference type="ARBA" id="ARBA00022737"/>
    </source>
</evidence>
<dbReference type="Pfam" id="PF24681">
    <property type="entry name" value="Kelch_KLHDC2_KLHL20_DRC7"/>
    <property type="match status" value="1"/>
</dbReference>
<feature type="compositionally biased region" description="Low complexity" evidence="3">
    <location>
        <begin position="527"/>
        <end position="544"/>
    </location>
</feature>
<feature type="region of interest" description="Disordered" evidence="3">
    <location>
        <begin position="492"/>
        <end position="563"/>
    </location>
</feature>
<dbReference type="InterPro" id="IPR015915">
    <property type="entry name" value="Kelch-typ_b-propeller"/>
</dbReference>
<reference evidence="6 7" key="2">
    <citation type="submission" date="2021-10" db="EMBL/GenBank/DDBJ databases">
        <authorList>
            <person name="Piombo E."/>
        </authorList>
    </citation>
    <scope>NUCLEOTIDE SEQUENCE [LARGE SCALE GENOMIC DNA]</scope>
</reference>
<feature type="compositionally biased region" description="Low complexity" evidence="3">
    <location>
        <begin position="422"/>
        <end position="440"/>
    </location>
</feature>
<dbReference type="PANTHER" id="PTHR47435">
    <property type="entry name" value="KELCH REPEAT PROTEIN (AFU_ORTHOLOGUE AFUA_5G12780)"/>
    <property type="match status" value="1"/>
</dbReference>
<evidence type="ECO:0000256" key="2">
    <source>
        <dbReference type="ARBA" id="ARBA00023004"/>
    </source>
</evidence>
<proteinExistence type="predicted"/>
<sequence>MRQSPWIGVLAFLLGSVCLARENAPTTDNFYRRVNPRATVFGNYLYVDGGEVAEKGNPSNWPSNPVNATLALDLSKSWTPKDAEFIETEKPDSVSPLWKNAVFHDDAKKTFYIWGGRIFRTPWGVPPPVKVWKFVADDKGGGAWSTEDDNHSFDDLIRSEDGAYVSTEDAGFWIGGSAFPETHTDADSDIPGVVSYNFTTKEWKNHTEAPFSDDGTVNAATATYMPSFGPNGLIMLLGGLEHTIPKATNHLSFETVHFFDPVTMKWYKQPTTGSKPQKRNHHCSVGVQGNGTYEIFIYGGWNQDYEKILDDMYVLTIPGFNWAKVDFDKDPRTEFDCVVAGNRQMVTVGGAGVYGGWTVKDSYPKGLGIFDLTELKWKDEFTPDAPAYKTPSLVQNWYDQGGLDRVEWSDDVKALFAKKDPSSTTSSASPGATSTSGSTTDQTNQDLDKVSSESKPNYTGAIAGGVVGGLAGLALIGALIFFVLRWRNGKRGDGEPVEVEQPSEIDGRSVAGSGWSPGMMPPPPRFPTASSGTPDSSGSRSTPGHAHLPSELSSEGERRAELA</sequence>
<dbReference type="PANTHER" id="PTHR47435:SF4">
    <property type="entry name" value="KELCH REPEAT PROTEIN (AFU_ORTHOLOGUE AFUA_5G12780)"/>
    <property type="match status" value="1"/>
</dbReference>
<dbReference type="SUPFAM" id="SSF50965">
    <property type="entry name" value="Galactose oxidase, central domain"/>
    <property type="match status" value="1"/>
</dbReference>
<gene>
    <name evidence="6" type="ORF">CSOL1703_00003203</name>
</gene>
<dbReference type="InterPro" id="IPR011043">
    <property type="entry name" value="Gal_Oxase/kelch_b-propeller"/>
</dbReference>
<protein>
    <recommendedName>
        <fullName evidence="8">Kelch repeat-containing protein</fullName>
    </recommendedName>
</protein>
<evidence type="ECO:0000313" key="7">
    <source>
        <dbReference type="Proteomes" id="UP000775872"/>
    </source>
</evidence>
<dbReference type="Proteomes" id="UP000775872">
    <property type="component" value="Unassembled WGS sequence"/>
</dbReference>
<feature type="chain" id="PRO_5040151089" description="Kelch repeat-containing protein" evidence="5">
    <location>
        <begin position="21"/>
        <end position="563"/>
    </location>
</feature>